<evidence type="ECO:0000256" key="4">
    <source>
        <dbReference type="ARBA" id="ARBA00022723"/>
    </source>
</evidence>
<dbReference type="AlphaFoldDB" id="A0A0A2XFD0"/>
<comment type="similarity">
    <text evidence="2 15">Belongs to the FPG family.</text>
</comment>
<feature type="binding site" evidence="15">
    <location>
        <position position="109"/>
    </location>
    <ligand>
        <name>DNA</name>
        <dbReference type="ChEBI" id="CHEBI:16991"/>
    </ligand>
</feature>
<feature type="binding site" evidence="15">
    <location>
        <position position="150"/>
    </location>
    <ligand>
        <name>DNA</name>
        <dbReference type="ChEBI" id="CHEBI:16991"/>
    </ligand>
</feature>
<gene>
    <name evidence="15" type="primary">mutM</name>
    <name evidence="15" type="synonym">fpg</name>
    <name evidence="18" type="ORF">JP32_10685</name>
</gene>
<keyword evidence="12 15" id="KW-0511">Multifunctional enzyme</keyword>
<dbReference type="Proteomes" id="UP000030526">
    <property type="component" value="Unassembled WGS sequence"/>
</dbReference>
<evidence type="ECO:0000313" key="18">
    <source>
        <dbReference type="EMBL" id="KGQ29687.1"/>
    </source>
</evidence>
<dbReference type="SMART" id="SM00898">
    <property type="entry name" value="Fapy_DNA_glyco"/>
    <property type="match status" value="1"/>
</dbReference>
<keyword evidence="8 15" id="KW-0862">Zinc</keyword>
<name>A0A0A2XFD0_9PAST</name>
<dbReference type="InterPro" id="IPR015886">
    <property type="entry name" value="H2TH_FPG"/>
</dbReference>
<dbReference type="RefSeq" id="WP_039084809.1">
    <property type="nucleotide sequence ID" value="NZ_JPXS01000065.1"/>
</dbReference>
<organism evidence="18 19">
    <name type="scientific">Gallibacterium anatis</name>
    <dbReference type="NCBI Taxonomy" id="750"/>
    <lineage>
        <taxon>Bacteria</taxon>
        <taxon>Pseudomonadati</taxon>
        <taxon>Pseudomonadota</taxon>
        <taxon>Gammaproteobacteria</taxon>
        <taxon>Pasteurellales</taxon>
        <taxon>Pasteurellaceae</taxon>
        <taxon>Gallibacterium</taxon>
    </lineage>
</organism>
<feature type="binding site" evidence="15">
    <location>
        <position position="90"/>
    </location>
    <ligand>
        <name>DNA</name>
        <dbReference type="ChEBI" id="CHEBI:16991"/>
    </ligand>
</feature>
<dbReference type="FunFam" id="1.10.8.50:FF:000003">
    <property type="entry name" value="Formamidopyrimidine-DNA glycosylase"/>
    <property type="match status" value="1"/>
</dbReference>
<dbReference type="SUPFAM" id="SSF81624">
    <property type="entry name" value="N-terminal domain of MutM-like DNA repair proteins"/>
    <property type="match status" value="1"/>
</dbReference>
<keyword evidence="11 15" id="KW-0456">Lyase</keyword>
<evidence type="ECO:0000256" key="6">
    <source>
        <dbReference type="ARBA" id="ARBA00022771"/>
    </source>
</evidence>
<sequence>MPELPEVETTRKGIQPYTKHQQIVKLVIRTEKLRWVVSKELYQIENEEILDVQRRAKYLIFQLEYGYIIVHLGMSGSLRVVTAKDAIDKHDHIDMVLSNGKILRYNDPRKFGAWLWTDSIEHFPLFSKLAPEPLSDEFNGEYLYQKSRNRHTAVKSWLMNNAVVVGVGNIYANEVLFNCGIYPNAPVSSLSKEDCERLVANIKQTLQQAIKQGGTTLQDFIQPDGRPGYFQQSLNVYGRKGENCPTCGHLIEMVTIGQRSSFYCPICQPIRSTKHSTKIEKIKKK</sequence>
<dbReference type="PROSITE" id="PS51066">
    <property type="entry name" value="ZF_FPG_2"/>
    <property type="match status" value="1"/>
</dbReference>
<dbReference type="NCBIfam" id="NF002211">
    <property type="entry name" value="PRK01103.1"/>
    <property type="match status" value="1"/>
</dbReference>
<dbReference type="InterPro" id="IPR035937">
    <property type="entry name" value="FPG_N"/>
</dbReference>
<dbReference type="GO" id="GO:0003684">
    <property type="term" value="F:damaged DNA binding"/>
    <property type="evidence" value="ECO:0007669"/>
    <property type="project" value="InterPro"/>
</dbReference>
<evidence type="ECO:0000256" key="15">
    <source>
        <dbReference type="HAMAP-Rule" id="MF_00103"/>
    </source>
</evidence>
<dbReference type="EC" id="4.2.99.18" evidence="15"/>
<keyword evidence="7 15" id="KW-0378">Hydrolase</keyword>
<dbReference type="NCBIfam" id="TIGR00577">
    <property type="entry name" value="fpg"/>
    <property type="match status" value="1"/>
</dbReference>
<comment type="function">
    <text evidence="15">Involved in base excision repair of DNA damaged by oxidation or by mutagenic agents. Acts as DNA glycosylase that recognizes and removes damaged bases. Has a preference for oxidized purines, such as 7,8-dihydro-8-oxoguanine (8-oxoG). Has AP (apurinic/apyrimidinic) lyase activity and introduces nicks in the DNA strand. Cleaves the DNA backbone by beta-delta elimination to generate a single-strand break at the site of the removed base with both 3'- and 5'-phosphates.</text>
</comment>
<dbReference type="Pfam" id="PF06831">
    <property type="entry name" value="H2TH"/>
    <property type="match status" value="1"/>
</dbReference>
<dbReference type="CDD" id="cd08966">
    <property type="entry name" value="EcFpg-like_N"/>
    <property type="match status" value="1"/>
</dbReference>
<dbReference type="InterPro" id="IPR012319">
    <property type="entry name" value="FPG_cat"/>
</dbReference>
<feature type="active site" description="Proton donor" evidence="15">
    <location>
        <position position="3"/>
    </location>
</feature>
<comment type="subunit">
    <text evidence="3 15">Monomer.</text>
</comment>
<evidence type="ECO:0000313" key="19">
    <source>
        <dbReference type="Proteomes" id="UP000030526"/>
    </source>
</evidence>
<feature type="domain" description="Formamidopyrimidine-DNA glycosylase catalytic" evidence="17">
    <location>
        <begin position="2"/>
        <end position="112"/>
    </location>
</feature>
<evidence type="ECO:0000256" key="2">
    <source>
        <dbReference type="ARBA" id="ARBA00009409"/>
    </source>
</evidence>
<dbReference type="GO" id="GO:0008270">
    <property type="term" value="F:zinc ion binding"/>
    <property type="evidence" value="ECO:0007669"/>
    <property type="project" value="UniProtKB-UniRule"/>
</dbReference>
<dbReference type="InterPro" id="IPR010663">
    <property type="entry name" value="Znf_FPG/IleRS"/>
</dbReference>
<evidence type="ECO:0000259" key="17">
    <source>
        <dbReference type="PROSITE" id="PS51068"/>
    </source>
</evidence>
<dbReference type="InterPro" id="IPR010979">
    <property type="entry name" value="Ribosomal_uS13-like_H2TH"/>
</dbReference>
<evidence type="ECO:0000256" key="7">
    <source>
        <dbReference type="ARBA" id="ARBA00022801"/>
    </source>
</evidence>
<dbReference type="GO" id="GO:0006284">
    <property type="term" value="P:base-excision repair"/>
    <property type="evidence" value="ECO:0007669"/>
    <property type="project" value="InterPro"/>
</dbReference>
<accession>A0A0A2XFD0</accession>
<dbReference type="HAMAP" id="MF_00103">
    <property type="entry name" value="Fapy_DNA_glycosyl"/>
    <property type="match status" value="1"/>
</dbReference>
<keyword evidence="9 15" id="KW-0238">DNA-binding</keyword>
<evidence type="ECO:0000256" key="11">
    <source>
        <dbReference type="ARBA" id="ARBA00023239"/>
    </source>
</evidence>
<dbReference type="EC" id="3.2.2.23" evidence="15"/>
<dbReference type="EMBL" id="JPXS01000065">
    <property type="protein sequence ID" value="KGQ29687.1"/>
    <property type="molecule type" value="Genomic_DNA"/>
</dbReference>
<evidence type="ECO:0000256" key="13">
    <source>
        <dbReference type="ARBA" id="ARBA00023295"/>
    </source>
</evidence>
<dbReference type="PROSITE" id="PS01242">
    <property type="entry name" value="ZF_FPG_1"/>
    <property type="match status" value="1"/>
</dbReference>
<dbReference type="InterPro" id="IPR020629">
    <property type="entry name" value="FPG_Glyclase"/>
</dbReference>
<evidence type="ECO:0000256" key="10">
    <source>
        <dbReference type="ARBA" id="ARBA00023204"/>
    </source>
</evidence>
<evidence type="ECO:0000256" key="12">
    <source>
        <dbReference type="ARBA" id="ARBA00023268"/>
    </source>
</evidence>
<keyword evidence="5 15" id="KW-0227">DNA damage</keyword>
<keyword evidence="10 15" id="KW-0234">DNA repair</keyword>
<keyword evidence="4 15" id="KW-0479">Metal-binding</keyword>
<dbReference type="Gene3D" id="3.20.190.10">
    <property type="entry name" value="MutM-like, N-terminal"/>
    <property type="match status" value="1"/>
</dbReference>
<dbReference type="SUPFAM" id="SSF46946">
    <property type="entry name" value="S13-like H2TH domain"/>
    <property type="match status" value="1"/>
</dbReference>
<feature type="active site" description="Proton donor; for beta-elimination activity" evidence="15">
    <location>
        <position position="57"/>
    </location>
</feature>
<evidence type="ECO:0000259" key="16">
    <source>
        <dbReference type="PROSITE" id="PS51066"/>
    </source>
</evidence>
<dbReference type="PROSITE" id="PS51068">
    <property type="entry name" value="FPG_CAT"/>
    <property type="match status" value="1"/>
</dbReference>
<dbReference type="Pfam" id="PF06827">
    <property type="entry name" value="zf-FPG_IleRS"/>
    <property type="match status" value="1"/>
</dbReference>
<dbReference type="PANTHER" id="PTHR22993:SF9">
    <property type="entry name" value="FORMAMIDOPYRIMIDINE-DNA GLYCOSYLASE"/>
    <property type="match status" value="1"/>
</dbReference>
<evidence type="ECO:0000256" key="5">
    <source>
        <dbReference type="ARBA" id="ARBA00022763"/>
    </source>
</evidence>
<dbReference type="Pfam" id="PF01149">
    <property type="entry name" value="Fapy_DNA_glyco"/>
    <property type="match status" value="1"/>
</dbReference>
<keyword evidence="13 15" id="KW-0326">Glycosidase</keyword>
<evidence type="ECO:0000256" key="9">
    <source>
        <dbReference type="ARBA" id="ARBA00023125"/>
    </source>
</evidence>
<keyword evidence="6 15" id="KW-0863">Zinc-finger</keyword>
<comment type="cofactor">
    <cofactor evidence="15">
        <name>Zn(2+)</name>
        <dbReference type="ChEBI" id="CHEBI:29105"/>
    </cofactor>
    <text evidence="15">Binds 1 zinc ion per subunit.</text>
</comment>
<proteinExistence type="inferred from homology"/>
<evidence type="ECO:0000256" key="1">
    <source>
        <dbReference type="ARBA" id="ARBA00001668"/>
    </source>
</evidence>
<dbReference type="FunFam" id="3.20.190.10:FF:000001">
    <property type="entry name" value="Formamidopyrimidine-DNA glycosylase"/>
    <property type="match status" value="1"/>
</dbReference>
<dbReference type="PANTHER" id="PTHR22993">
    <property type="entry name" value="FORMAMIDOPYRIMIDINE-DNA GLYCOSYLASE"/>
    <property type="match status" value="1"/>
</dbReference>
<dbReference type="GO" id="GO:0034039">
    <property type="term" value="F:8-oxo-7,8-dihydroguanine DNA N-glycosylase activity"/>
    <property type="evidence" value="ECO:0007669"/>
    <property type="project" value="TreeGrafter"/>
</dbReference>
<dbReference type="InterPro" id="IPR000214">
    <property type="entry name" value="Znf_DNA_glyclase/AP_lyase"/>
</dbReference>
<comment type="catalytic activity">
    <reaction evidence="14 15">
        <text>2'-deoxyribonucleotide-(2'-deoxyribose 5'-phosphate)-2'-deoxyribonucleotide-DNA = a 3'-end 2'-deoxyribonucleotide-(2,3-dehydro-2,3-deoxyribose 5'-phosphate)-DNA + a 5'-end 5'-phospho-2'-deoxyribonucleoside-DNA + H(+)</text>
        <dbReference type="Rhea" id="RHEA:66592"/>
        <dbReference type="Rhea" id="RHEA-COMP:13180"/>
        <dbReference type="Rhea" id="RHEA-COMP:16897"/>
        <dbReference type="Rhea" id="RHEA-COMP:17067"/>
        <dbReference type="ChEBI" id="CHEBI:15378"/>
        <dbReference type="ChEBI" id="CHEBI:136412"/>
        <dbReference type="ChEBI" id="CHEBI:157695"/>
        <dbReference type="ChEBI" id="CHEBI:167181"/>
        <dbReference type="EC" id="4.2.99.18"/>
    </reaction>
</comment>
<reference evidence="18 19" key="1">
    <citation type="submission" date="2014-08" db="EMBL/GenBank/DDBJ databases">
        <title>Chaperone-usher fimbriae in a diverse selection of Gallibacterium genomes.</title>
        <authorList>
            <person name="Kudirkiene E."/>
            <person name="Bager R.J."/>
            <person name="Johnson T.J."/>
            <person name="Bojesen A.M."/>
        </authorList>
    </citation>
    <scope>NUCLEOTIDE SEQUENCE [LARGE SCALE GENOMIC DNA]</scope>
    <source>
        <strain evidence="18 19">20558/3kl.</strain>
    </source>
</reference>
<feature type="active site" description="Schiff-base intermediate with DNA" evidence="15">
    <location>
        <position position="2"/>
    </location>
</feature>
<evidence type="ECO:0000256" key="14">
    <source>
        <dbReference type="ARBA" id="ARBA00044632"/>
    </source>
</evidence>
<dbReference type="SMART" id="SM01232">
    <property type="entry name" value="H2TH"/>
    <property type="match status" value="1"/>
</dbReference>
<protein>
    <recommendedName>
        <fullName evidence="15">Formamidopyrimidine-DNA glycosylase</fullName>
        <shortName evidence="15">Fapy-DNA glycosylase</shortName>
        <ecNumber evidence="15">3.2.2.23</ecNumber>
    </recommendedName>
    <alternativeName>
        <fullName evidence="15">DNA-(apurinic or apyrimidinic site) lyase MutM</fullName>
        <shortName evidence="15">AP lyase MutM</shortName>
        <ecNumber evidence="15">4.2.99.18</ecNumber>
    </alternativeName>
</protein>
<dbReference type="InterPro" id="IPR015887">
    <property type="entry name" value="DNA_glyclase_Znf_dom_DNA_BS"/>
</dbReference>
<evidence type="ECO:0000256" key="8">
    <source>
        <dbReference type="ARBA" id="ARBA00022833"/>
    </source>
</evidence>
<comment type="catalytic activity">
    <reaction evidence="1 15">
        <text>Hydrolysis of DNA containing ring-opened 7-methylguanine residues, releasing 2,6-diamino-4-hydroxy-5-(N-methyl)formamidopyrimidine.</text>
        <dbReference type="EC" id="3.2.2.23"/>
    </reaction>
</comment>
<feature type="domain" description="FPG-type" evidence="16">
    <location>
        <begin position="235"/>
        <end position="269"/>
    </location>
</feature>
<comment type="caution">
    <text evidence="18">The sequence shown here is derived from an EMBL/GenBank/DDBJ whole genome shotgun (WGS) entry which is preliminary data.</text>
</comment>
<feature type="active site" description="Proton donor; for delta-elimination activity" evidence="15">
    <location>
        <position position="259"/>
    </location>
</feature>
<dbReference type="Gene3D" id="1.10.8.50">
    <property type="match status" value="1"/>
</dbReference>
<dbReference type="GO" id="GO:0140078">
    <property type="term" value="F:class I DNA-(apurinic or apyrimidinic site) endonuclease activity"/>
    <property type="evidence" value="ECO:0007669"/>
    <property type="project" value="UniProtKB-EC"/>
</dbReference>
<dbReference type="SUPFAM" id="SSF57716">
    <property type="entry name" value="Glucocorticoid receptor-like (DNA-binding domain)"/>
    <property type="match status" value="1"/>
</dbReference>
<evidence type="ECO:0000256" key="3">
    <source>
        <dbReference type="ARBA" id="ARBA00011245"/>
    </source>
</evidence>